<dbReference type="RefSeq" id="WP_165358728.1">
    <property type="nucleotide sequence ID" value="NZ_PYGE01000025.1"/>
</dbReference>
<dbReference type="AlphaFoldDB" id="A0A2P8DHH8"/>
<dbReference type="Gene3D" id="1.10.260.40">
    <property type="entry name" value="lambda repressor-like DNA-binding domains"/>
    <property type="match status" value="1"/>
</dbReference>
<dbReference type="CDD" id="cd00093">
    <property type="entry name" value="HTH_XRE"/>
    <property type="match status" value="1"/>
</dbReference>
<organism evidence="2 3">
    <name type="scientific">Haloactinopolyspora alba</name>
    <dbReference type="NCBI Taxonomy" id="648780"/>
    <lineage>
        <taxon>Bacteria</taxon>
        <taxon>Bacillati</taxon>
        <taxon>Actinomycetota</taxon>
        <taxon>Actinomycetes</taxon>
        <taxon>Jiangellales</taxon>
        <taxon>Jiangellaceae</taxon>
        <taxon>Haloactinopolyspora</taxon>
    </lineage>
</organism>
<dbReference type="EMBL" id="PYGE01000025">
    <property type="protein sequence ID" value="PSK96666.1"/>
    <property type="molecule type" value="Genomic_DNA"/>
</dbReference>
<feature type="domain" description="HTH cro/C1-type" evidence="1">
    <location>
        <begin position="30"/>
        <end position="74"/>
    </location>
</feature>
<dbReference type="SUPFAM" id="SSF47413">
    <property type="entry name" value="lambda repressor-like DNA-binding domains"/>
    <property type="match status" value="1"/>
</dbReference>
<dbReference type="Proteomes" id="UP000243528">
    <property type="component" value="Unassembled WGS sequence"/>
</dbReference>
<accession>A0A2P8DHH8</accession>
<dbReference type="InterPro" id="IPR010982">
    <property type="entry name" value="Lambda_DNA-bd_dom_sf"/>
</dbReference>
<evidence type="ECO:0000313" key="2">
    <source>
        <dbReference type="EMBL" id="PSK96666.1"/>
    </source>
</evidence>
<dbReference type="SMART" id="SM00530">
    <property type="entry name" value="HTH_XRE"/>
    <property type="match status" value="1"/>
</dbReference>
<gene>
    <name evidence="2" type="ORF">CLV30_12548</name>
</gene>
<evidence type="ECO:0000259" key="1">
    <source>
        <dbReference type="PROSITE" id="PS50943"/>
    </source>
</evidence>
<evidence type="ECO:0000313" key="3">
    <source>
        <dbReference type="Proteomes" id="UP000243528"/>
    </source>
</evidence>
<dbReference type="Pfam" id="PF01381">
    <property type="entry name" value="HTH_3"/>
    <property type="match status" value="1"/>
</dbReference>
<keyword evidence="3" id="KW-1185">Reference proteome</keyword>
<name>A0A2P8DHH8_9ACTN</name>
<protein>
    <submittedName>
        <fullName evidence="2">Helix-turn-helix protein</fullName>
    </submittedName>
</protein>
<dbReference type="PROSITE" id="PS50943">
    <property type="entry name" value="HTH_CROC1"/>
    <property type="match status" value="1"/>
</dbReference>
<proteinExistence type="predicted"/>
<sequence length="99" mass="10692">MPTGRRGAPSPVAKEIAAVLSRALSETKRTQGEIADQVGVSQSQLSKILRGDRQMDVDQLYMLSGALGIKARDVIHEAEEVTTVRRRVQDAGSDGSEDE</sequence>
<dbReference type="InterPro" id="IPR001387">
    <property type="entry name" value="Cro/C1-type_HTH"/>
</dbReference>
<comment type="caution">
    <text evidence="2">The sequence shown here is derived from an EMBL/GenBank/DDBJ whole genome shotgun (WGS) entry which is preliminary data.</text>
</comment>
<reference evidence="2 3" key="1">
    <citation type="submission" date="2018-03" db="EMBL/GenBank/DDBJ databases">
        <title>Genomic Encyclopedia of Archaeal and Bacterial Type Strains, Phase II (KMG-II): from individual species to whole genera.</title>
        <authorList>
            <person name="Goeker M."/>
        </authorList>
    </citation>
    <scope>NUCLEOTIDE SEQUENCE [LARGE SCALE GENOMIC DNA]</scope>
    <source>
        <strain evidence="2 3">DSM 45211</strain>
    </source>
</reference>
<dbReference type="GO" id="GO:0003677">
    <property type="term" value="F:DNA binding"/>
    <property type="evidence" value="ECO:0007669"/>
    <property type="project" value="InterPro"/>
</dbReference>